<evidence type="ECO:0000259" key="1">
    <source>
        <dbReference type="PROSITE" id="PS51352"/>
    </source>
</evidence>
<organism evidence="2 3">
    <name type="scientific">Exiguobacterium mexicanum</name>
    <dbReference type="NCBI Taxonomy" id="340146"/>
    <lineage>
        <taxon>Bacteria</taxon>
        <taxon>Bacillati</taxon>
        <taxon>Bacillota</taxon>
        <taxon>Bacilli</taxon>
        <taxon>Bacillales</taxon>
        <taxon>Bacillales Family XII. Incertae Sedis</taxon>
        <taxon>Exiguobacterium</taxon>
    </lineage>
</organism>
<protein>
    <submittedName>
        <fullName evidence="2">Thioredoxin family protein</fullName>
    </submittedName>
</protein>
<gene>
    <name evidence="2" type="ORF">QR695_09630</name>
</gene>
<feature type="domain" description="Thioredoxin" evidence="1">
    <location>
        <begin position="1"/>
        <end position="110"/>
    </location>
</feature>
<dbReference type="InterPro" id="IPR036249">
    <property type="entry name" value="Thioredoxin-like_sf"/>
</dbReference>
<dbReference type="PROSITE" id="PS51352">
    <property type="entry name" value="THIOREDOXIN_2"/>
    <property type="match status" value="1"/>
</dbReference>
<name>A0ABT7MPZ7_9BACL</name>
<dbReference type="EMBL" id="JASWER010000007">
    <property type="protein sequence ID" value="MDL5377262.1"/>
    <property type="molecule type" value="Genomic_DNA"/>
</dbReference>
<comment type="caution">
    <text evidence="2">The sequence shown here is derived from an EMBL/GenBank/DDBJ whole genome shotgun (WGS) entry which is preliminary data.</text>
</comment>
<dbReference type="Proteomes" id="UP001230807">
    <property type="component" value="Unassembled WGS sequence"/>
</dbReference>
<dbReference type="InterPro" id="IPR013766">
    <property type="entry name" value="Thioredoxin_domain"/>
</dbReference>
<evidence type="ECO:0000313" key="3">
    <source>
        <dbReference type="Proteomes" id="UP001230807"/>
    </source>
</evidence>
<evidence type="ECO:0000313" key="2">
    <source>
        <dbReference type="EMBL" id="MDL5377262.1"/>
    </source>
</evidence>
<reference evidence="2 3" key="1">
    <citation type="submission" date="2023-06" db="EMBL/GenBank/DDBJ databases">
        <title>Influencing factors and mechanism of Cr(VI) reduction by facultative anaerobic Exiguobacterium sp. PY14.</title>
        <authorList>
            <person name="Zou L."/>
        </authorList>
    </citation>
    <scope>NUCLEOTIDE SEQUENCE [LARGE SCALE GENOMIC DNA]</scope>
    <source>
        <strain evidence="2 3">PY14</strain>
    </source>
</reference>
<dbReference type="CDD" id="cd02947">
    <property type="entry name" value="TRX_family"/>
    <property type="match status" value="1"/>
</dbReference>
<dbReference type="InterPro" id="IPR050620">
    <property type="entry name" value="Thioredoxin_H-type-like"/>
</dbReference>
<accession>A0ABT7MPZ7</accession>
<dbReference type="PANTHER" id="PTHR10438">
    <property type="entry name" value="THIOREDOXIN"/>
    <property type="match status" value="1"/>
</dbReference>
<dbReference type="PANTHER" id="PTHR10438:SF468">
    <property type="entry name" value="THIOREDOXIN-1-RELATED"/>
    <property type="match status" value="1"/>
</dbReference>
<keyword evidence="3" id="KW-1185">Reference proteome</keyword>
<dbReference type="Gene3D" id="3.40.30.10">
    <property type="entry name" value="Glutaredoxin"/>
    <property type="match status" value="1"/>
</dbReference>
<dbReference type="Pfam" id="PF00085">
    <property type="entry name" value="Thioredoxin"/>
    <property type="match status" value="1"/>
</dbReference>
<dbReference type="PROSITE" id="PS51354">
    <property type="entry name" value="GLUTAREDOXIN_2"/>
    <property type="match status" value="1"/>
</dbReference>
<proteinExistence type="predicted"/>
<dbReference type="SUPFAM" id="SSF52833">
    <property type="entry name" value="Thioredoxin-like"/>
    <property type="match status" value="1"/>
</dbReference>
<sequence>MKGEIFMKPIQSDQQFQEAIQDKGMVVFTTSWCPDCRRLDMYVDELVKDYPQFNWYVVDRDELPELSDAQEVRGIPSLLFYKEGVKQEHLHSANAKTEMQIRSFLDTLND</sequence>